<reference evidence="1 2" key="1">
    <citation type="journal article" date="2011" name="J. Gen. Appl. Microbiol.">
        <title>Draft genome sequencing of the enigmatic yeast Saitoella complicata.</title>
        <authorList>
            <person name="Nishida H."/>
            <person name="Hamamoto M."/>
            <person name="Sugiyama J."/>
        </authorList>
    </citation>
    <scope>NUCLEOTIDE SEQUENCE [LARGE SCALE GENOMIC DNA]</scope>
    <source>
        <strain evidence="1 2">NRRL Y-17804</strain>
    </source>
</reference>
<reference evidence="1 2" key="2">
    <citation type="journal article" date="2014" name="J. Gen. Appl. Microbiol.">
        <title>The early diverging ascomycetous budding yeast Saitoella complicata has three histone deacetylases belonging to the Clr6, Hos2, and Rpd3 lineages.</title>
        <authorList>
            <person name="Nishida H."/>
            <person name="Matsumoto T."/>
            <person name="Kondo S."/>
            <person name="Hamamoto M."/>
            <person name="Yoshikawa H."/>
        </authorList>
    </citation>
    <scope>NUCLEOTIDE SEQUENCE [LARGE SCALE GENOMIC DNA]</scope>
    <source>
        <strain evidence="1 2">NRRL Y-17804</strain>
    </source>
</reference>
<gene>
    <name evidence="1" type="ORF">G7K_6878-t1</name>
</gene>
<accession>A0A0E9NT02</accession>
<sequence length="129" mass="14863">MPVPPPNWKDTAREWMLSIECVTDGSQGWKWFEQGEMKSVTRIYGPGVNTLNNYRKIYLKHTNREMVGMLIDGMHAVDVILRAKNGDRGLSFKSNQKKEDDLEQRRMSERVKGAIEAVAYHLQNDHSAN</sequence>
<dbReference type="AlphaFoldDB" id="A0A0E9NT02"/>
<name>A0A0E9NT02_SAICN</name>
<keyword evidence="2" id="KW-1185">Reference proteome</keyword>
<proteinExistence type="predicted"/>
<evidence type="ECO:0000313" key="2">
    <source>
        <dbReference type="Proteomes" id="UP000033140"/>
    </source>
</evidence>
<evidence type="ECO:0000313" key="1">
    <source>
        <dbReference type="EMBL" id="GAO52811.1"/>
    </source>
</evidence>
<protein>
    <submittedName>
        <fullName evidence="1">Uncharacterized protein</fullName>
    </submittedName>
</protein>
<reference evidence="1 2" key="3">
    <citation type="journal article" date="2015" name="Genome Announc.">
        <title>Draft Genome Sequence of the Archiascomycetous Yeast Saitoella complicata.</title>
        <authorList>
            <person name="Yamauchi K."/>
            <person name="Kondo S."/>
            <person name="Hamamoto M."/>
            <person name="Takahashi Y."/>
            <person name="Ogura Y."/>
            <person name="Hayashi T."/>
            <person name="Nishida H."/>
        </authorList>
    </citation>
    <scope>NUCLEOTIDE SEQUENCE [LARGE SCALE GENOMIC DNA]</scope>
    <source>
        <strain evidence="1 2">NRRL Y-17804</strain>
    </source>
</reference>
<dbReference type="EMBL" id="BACD03000089">
    <property type="protein sequence ID" value="GAO52811.1"/>
    <property type="molecule type" value="Genomic_DNA"/>
</dbReference>
<dbReference type="Proteomes" id="UP000033140">
    <property type="component" value="Unassembled WGS sequence"/>
</dbReference>
<comment type="caution">
    <text evidence="1">The sequence shown here is derived from an EMBL/GenBank/DDBJ whole genome shotgun (WGS) entry which is preliminary data.</text>
</comment>
<organism evidence="1 2">
    <name type="scientific">Saitoella complicata (strain BCRC 22490 / CBS 7301 / JCM 7358 / NBRC 10748 / NRRL Y-17804)</name>
    <dbReference type="NCBI Taxonomy" id="698492"/>
    <lineage>
        <taxon>Eukaryota</taxon>
        <taxon>Fungi</taxon>
        <taxon>Dikarya</taxon>
        <taxon>Ascomycota</taxon>
        <taxon>Taphrinomycotina</taxon>
        <taxon>Taphrinomycotina incertae sedis</taxon>
        <taxon>Saitoella</taxon>
    </lineage>
</organism>